<evidence type="ECO:0000313" key="2">
    <source>
        <dbReference type="EMBL" id="OXM15858.1"/>
    </source>
</evidence>
<dbReference type="RefSeq" id="WP_089522948.1">
    <property type="nucleotide sequence ID" value="NZ_NMUQ01000001.1"/>
</dbReference>
<proteinExistence type="predicted"/>
<evidence type="ECO:0000256" key="1">
    <source>
        <dbReference type="SAM" id="Phobius"/>
    </source>
</evidence>
<organism evidence="2 3">
    <name type="scientific">Paenibacillus herberti</name>
    <dbReference type="NCBI Taxonomy" id="1619309"/>
    <lineage>
        <taxon>Bacteria</taxon>
        <taxon>Bacillati</taxon>
        <taxon>Bacillota</taxon>
        <taxon>Bacilli</taxon>
        <taxon>Bacillales</taxon>
        <taxon>Paenibacillaceae</taxon>
        <taxon>Paenibacillus</taxon>
    </lineage>
</organism>
<sequence>MGSKLKSFALVAGYGLLGGALLALFVLVPGIVRFAFSLLALWLGVRFFRSHSSIARRIGFIVCSFVFFILIVLYVTMVTFLRDGMPTAP</sequence>
<name>A0A229P152_9BACL</name>
<keyword evidence="1" id="KW-0472">Membrane</keyword>
<keyword evidence="1" id="KW-0812">Transmembrane</keyword>
<keyword evidence="3" id="KW-1185">Reference proteome</keyword>
<feature type="transmembrane region" description="Helical" evidence="1">
    <location>
        <begin position="60"/>
        <end position="81"/>
    </location>
</feature>
<keyword evidence="1" id="KW-1133">Transmembrane helix</keyword>
<evidence type="ECO:0000313" key="3">
    <source>
        <dbReference type="Proteomes" id="UP000215145"/>
    </source>
</evidence>
<protein>
    <submittedName>
        <fullName evidence="2">Uncharacterized protein</fullName>
    </submittedName>
</protein>
<dbReference type="Proteomes" id="UP000215145">
    <property type="component" value="Unassembled WGS sequence"/>
</dbReference>
<accession>A0A229P152</accession>
<reference evidence="2 3" key="1">
    <citation type="submission" date="2017-07" db="EMBL/GenBank/DDBJ databases">
        <title>Paenibacillus herberti R33 genome sequencing and assembly.</title>
        <authorList>
            <person name="Su W."/>
        </authorList>
    </citation>
    <scope>NUCLEOTIDE SEQUENCE [LARGE SCALE GENOMIC DNA]</scope>
    <source>
        <strain evidence="2 3">R33</strain>
    </source>
</reference>
<dbReference type="EMBL" id="NMUQ01000001">
    <property type="protein sequence ID" value="OXM15858.1"/>
    <property type="molecule type" value="Genomic_DNA"/>
</dbReference>
<dbReference type="AlphaFoldDB" id="A0A229P152"/>
<comment type="caution">
    <text evidence="2">The sequence shown here is derived from an EMBL/GenBank/DDBJ whole genome shotgun (WGS) entry which is preliminary data.</text>
</comment>
<gene>
    <name evidence="2" type="ORF">CGZ75_03835</name>
</gene>
<dbReference type="OrthoDB" id="2667040at2"/>